<dbReference type="GO" id="GO:0006637">
    <property type="term" value="P:acyl-CoA metabolic process"/>
    <property type="evidence" value="ECO:0007669"/>
    <property type="project" value="TreeGrafter"/>
</dbReference>
<dbReference type="RefSeq" id="WP_035023292.1">
    <property type="nucleotide sequence ID" value="NZ_CP084916.1"/>
</dbReference>
<comment type="similarity">
    <text evidence="1">Belongs to the acyl coenzyme A hydrolase family.</text>
</comment>
<protein>
    <submittedName>
        <fullName evidence="5">Acyl-CoA hydrolase</fullName>
    </submittedName>
</protein>
<dbReference type="SUPFAM" id="SSF54637">
    <property type="entry name" value="Thioesterase/thiol ester dehydrase-isomerase"/>
    <property type="match status" value="1"/>
</dbReference>
<dbReference type="PROSITE" id="PS51770">
    <property type="entry name" value="HOTDOG_ACOT"/>
    <property type="match status" value="1"/>
</dbReference>
<sequence length="177" mass="20006">MNEKRPVKRCRESLVVQTHRIFPNQLNNHGTLFGGELMSMLDVAASIAVTRHARSQSVTASTDSVDFLHPIQRNDAITIEAFVSGVGKSSVEVFCKVIGENLLTGEQYLAVTAFLTFVAFKTDKSKAIVPLIEPETEEESFICNGYEERNKNRFIKREFNKQFAQKITLTNSWMDED</sequence>
<keyword evidence="6" id="KW-1185">Reference proteome</keyword>
<gene>
    <name evidence="5" type="ORF">SAMN04487752_0795</name>
</gene>
<dbReference type="InterPro" id="IPR040170">
    <property type="entry name" value="Cytosol_ACT"/>
</dbReference>
<dbReference type="InterPro" id="IPR033120">
    <property type="entry name" value="HOTDOG_ACOT"/>
</dbReference>
<dbReference type="Pfam" id="PF03061">
    <property type="entry name" value="4HBT"/>
    <property type="match status" value="1"/>
</dbReference>
<proteinExistence type="inferred from homology"/>
<reference evidence="6" key="1">
    <citation type="submission" date="2016-10" db="EMBL/GenBank/DDBJ databases">
        <authorList>
            <person name="Varghese N."/>
            <person name="Submissions S."/>
        </authorList>
    </citation>
    <scope>NUCLEOTIDE SEQUENCE [LARGE SCALE GENOMIC DNA]</scope>
    <source>
        <strain evidence="6">MPL-11</strain>
    </source>
</reference>
<dbReference type="PANTHER" id="PTHR11049">
    <property type="entry name" value="ACYL COENZYME A THIOESTER HYDROLASE"/>
    <property type="match status" value="1"/>
</dbReference>
<dbReference type="InterPro" id="IPR029069">
    <property type="entry name" value="HotDog_dom_sf"/>
</dbReference>
<evidence type="ECO:0000313" key="6">
    <source>
        <dbReference type="Proteomes" id="UP000199481"/>
    </source>
</evidence>
<dbReference type="AlphaFoldDB" id="A0A1H0Y9M4"/>
<dbReference type="GO" id="GO:0009062">
    <property type="term" value="P:fatty acid catabolic process"/>
    <property type="evidence" value="ECO:0007669"/>
    <property type="project" value="TreeGrafter"/>
</dbReference>
<dbReference type="GO" id="GO:0052816">
    <property type="term" value="F:long-chain fatty acyl-CoA hydrolase activity"/>
    <property type="evidence" value="ECO:0007669"/>
    <property type="project" value="TreeGrafter"/>
</dbReference>
<keyword evidence="2 3" id="KW-0378">Hydrolase</keyword>
<organism evidence="5 6">
    <name type="scientific">Carnobacterium viridans</name>
    <dbReference type="NCBI Taxonomy" id="174587"/>
    <lineage>
        <taxon>Bacteria</taxon>
        <taxon>Bacillati</taxon>
        <taxon>Bacillota</taxon>
        <taxon>Bacilli</taxon>
        <taxon>Lactobacillales</taxon>
        <taxon>Carnobacteriaceae</taxon>
        <taxon>Carnobacterium</taxon>
    </lineage>
</organism>
<evidence type="ECO:0000256" key="3">
    <source>
        <dbReference type="PROSITE-ProRule" id="PRU01106"/>
    </source>
</evidence>
<dbReference type="Proteomes" id="UP000199481">
    <property type="component" value="Unassembled WGS sequence"/>
</dbReference>
<dbReference type="OrthoDB" id="9791628at2"/>
<name>A0A1H0Y9M4_9LACT</name>
<dbReference type="GO" id="GO:0005829">
    <property type="term" value="C:cytosol"/>
    <property type="evidence" value="ECO:0007669"/>
    <property type="project" value="TreeGrafter"/>
</dbReference>
<dbReference type="PANTHER" id="PTHR11049:SF24">
    <property type="entry name" value="CYTOSOLIC ACYL COENZYME A THIOESTER HYDROLASE"/>
    <property type="match status" value="1"/>
</dbReference>
<evidence type="ECO:0000313" key="5">
    <source>
        <dbReference type="EMBL" id="SDQ11800.1"/>
    </source>
</evidence>
<dbReference type="InterPro" id="IPR006683">
    <property type="entry name" value="Thioestr_dom"/>
</dbReference>
<evidence type="ECO:0000256" key="2">
    <source>
        <dbReference type="ARBA" id="ARBA00022801"/>
    </source>
</evidence>
<dbReference type="EMBL" id="FNJW01000008">
    <property type="protein sequence ID" value="SDQ11800.1"/>
    <property type="molecule type" value="Genomic_DNA"/>
</dbReference>
<accession>A0A1H0Y9M4</accession>
<dbReference type="CDD" id="cd03442">
    <property type="entry name" value="BFIT_BACH"/>
    <property type="match status" value="1"/>
</dbReference>
<evidence type="ECO:0000256" key="1">
    <source>
        <dbReference type="ARBA" id="ARBA00010458"/>
    </source>
</evidence>
<evidence type="ECO:0000259" key="4">
    <source>
        <dbReference type="PROSITE" id="PS51770"/>
    </source>
</evidence>
<feature type="domain" description="HotDog ACOT-type" evidence="4">
    <location>
        <begin position="11"/>
        <end position="123"/>
    </location>
</feature>
<dbReference type="Gene3D" id="3.10.129.10">
    <property type="entry name" value="Hotdog Thioesterase"/>
    <property type="match status" value="1"/>
</dbReference>